<reference evidence="15" key="1">
    <citation type="submission" date="2021-01" db="EMBL/GenBank/DDBJ databases">
        <title>Whole genome shotgun sequence of Actinoplanes capillaceus NBRC 16408.</title>
        <authorList>
            <person name="Komaki H."/>
            <person name="Tamura T."/>
        </authorList>
    </citation>
    <scope>NUCLEOTIDE SEQUENCE [LARGE SCALE GENOMIC DNA]</scope>
    <source>
        <strain evidence="15">NBRC 16408</strain>
    </source>
</reference>
<dbReference type="Gene3D" id="1.10.287.130">
    <property type="match status" value="1"/>
</dbReference>
<dbReference type="SUPFAM" id="SSF55874">
    <property type="entry name" value="ATPase domain of HSP90 chaperone/DNA topoisomerase II/histidine kinase"/>
    <property type="match status" value="1"/>
</dbReference>
<dbReference type="GO" id="GO:0016301">
    <property type="term" value="F:kinase activity"/>
    <property type="evidence" value="ECO:0007669"/>
    <property type="project" value="UniProtKB-KW"/>
</dbReference>
<dbReference type="PROSITE" id="PS50109">
    <property type="entry name" value="HIS_KIN"/>
    <property type="match status" value="1"/>
</dbReference>
<evidence type="ECO:0000313" key="15">
    <source>
        <dbReference type="EMBL" id="GID48075.1"/>
    </source>
</evidence>
<sequence>MMLGSLRVRLLAIALLILTCGIVISDVVVAGLLRQHLVSRVDRQVAGLAALMARIDPALMRAADDVASERLRGGLDLVSDLSLIYFDAAGQPIGRTRTTRDGPAPEPPPATLTPPGVVTGVRGGDGSAWRQIAQSRPGGGTVTVAASLSAVDAVMARLRLVCAATGAVLVLLLGAAGWMAIRAAFRPLRAIEDAAVAIAGGDLSRRIPARAPPGSEVARLTGVLNGMLDRIEEGAVVRAESEARMRRFVADVSHELRTPLFGIAGSAELHLMGGGAEVDRTMRRIDSEARRLTDLVENLLLLARLDESRAVPETAPMDLRTLAVDARDDLLALDPGRPVVLTGPLAGSAVPVSGASGVTGLSCGSSGTDRMISAAIGPPSAAPVVGDEARLRQVVTNLVGNVHAHTPAGSPVRIGVGRLDGESVLEIADSGPGIPPGQAELIFERFHRGDGARVRDGRGGAGLGLSIVRSLVTAHGGRVEAVSPPGGGATFRLRFPAISEAPDADPSGSASENVQELCGNGQERRPGSPPCWNYVD</sequence>
<evidence type="ECO:0000256" key="2">
    <source>
        <dbReference type="ARBA" id="ARBA00004236"/>
    </source>
</evidence>
<dbReference type="EC" id="2.7.13.3" evidence="3"/>
<organism evidence="15">
    <name type="scientific">Actinoplanes campanulatus</name>
    <dbReference type="NCBI Taxonomy" id="113559"/>
    <lineage>
        <taxon>Bacteria</taxon>
        <taxon>Bacillati</taxon>
        <taxon>Actinomycetota</taxon>
        <taxon>Actinomycetes</taxon>
        <taxon>Micromonosporales</taxon>
        <taxon>Micromonosporaceae</taxon>
        <taxon>Actinoplanes</taxon>
    </lineage>
</organism>
<dbReference type="SMART" id="SM00388">
    <property type="entry name" value="HisKA"/>
    <property type="match status" value="1"/>
</dbReference>
<dbReference type="InterPro" id="IPR005467">
    <property type="entry name" value="His_kinase_dom"/>
</dbReference>
<dbReference type="CDD" id="cd06225">
    <property type="entry name" value="HAMP"/>
    <property type="match status" value="1"/>
</dbReference>
<keyword evidence="7 15" id="KW-0418">Kinase</keyword>
<keyword evidence="8 12" id="KW-1133">Transmembrane helix</keyword>
<dbReference type="InterPro" id="IPR036097">
    <property type="entry name" value="HisK_dim/P_sf"/>
</dbReference>
<dbReference type="SUPFAM" id="SSF47384">
    <property type="entry name" value="Homodimeric domain of signal transducing histidine kinase"/>
    <property type="match status" value="1"/>
</dbReference>
<dbReference type="Gene3D" id="6.10.340.10">
    <property type="match status" value="1"/>
</dbReference>
<dbReference type="InterPro" id="IPR036890">
    <property type="entry name" value="HATPase_C_sf"/>
</dbReference>
<evidence type="ECO:0000256" key="9">
    <source>
        <dbReference type="ARBA" id="ARBA00023012"/>
    </source>
</evidence>
<dbReference type="InterPro" id="IPR004358">
    <property type="entry name" value="Sig_transdc_His_kin-like_C"/>
</dbReference>
<evidence type="ECO:0000256" key="7">
    <source>
        <dbReference type="ARBA" id="ARBA00022777"/>
    </source>
</evidence>
<keyword evidence="6 12" id="KW-0812">Transmembrane</keyword>
<evidence type="ECO:0000256" key="12">
    <source>
        <dbReference type="SAM" id="Phobius"/>
    </source>
</evidence>
<dbReference type="PRINTS" id="PR00344">
    <property type="entry name" value="BCTRLSENSOR"/>
</dbReference>
<dbReference type="InterPro" id="IPR003660">
    <property type="entry name" value="HAMP_dom"/>
</dbReference>
<evidence type="ECO:0000259" key="13">
    <source>
        <dbReference type="PROSITE" id="PS50109"/>
    </source>
</evidence>
<accession>A0ABQ3WPH1</accession>
<feature type="region of interest" description="Disordered" evidence="11">
    <location>
        <begin position="94"/>
        <end position="113"/>
    </location>
</feature>
<protein>
    <recommendedName>
        <fullName evidence="3">histidine kinase</fullName>
        <ecNumber evidence="3">2.7.13.3</ecNumber>
    </recommendedName>
</protein>
<evidence type="ECO:0000256" key="3">
    <source>
        <dbReference type="ARBA" id="ARBA00012438"/>
    </source>
</evidence>
<dbReference type="PANTHER" id="PTHR45436:SF5">
    <property type="entry name" value="SENSOR HISTIDINE KINASE TRCS"/>
    <property type="match status" value="1"/>
</dbReference>
<dbReference type="Pfam" id="PF02518">
    <property type="entry name" value="HATPase_c"/>
    <property type="match status" value="1"/>
</dbReference>
<feature type="transmembrane region" description="Helical" evidence="12">
    <location>
        <begin position="158"/>
        <end position="181"/>
    </location>
</feature>
<dbReference type="RefSeq" id="WP_204298176.1">
    <property type="nucleotide sequence ID" value="NZ_BAAAGQ010000014.1"/>
</dbReference>
<dbReference type="InterPro" id="IPR050428">
    <property type="entry name" value="TCS_sensor_his_kinase"/>
</dbReference>
<feature type="domain" description="HAMP" evidence="14">
    <location>
        <begin position="182"/>
        <end position="236"/>
    </location>
</feature>
<dbReference type="InterPro" id="IPR003661">
    <property type="entry name" value="HisK_dim/P_dom"/>
</dbReference>
<name>A0ABQ3WPH1_9ACTN</name>
<comment type="caution">
    <text evidence="15">The sequence shown here is derived from an EMBL/GenBank/DDBJ whole genome shotgun (WGS) entry which is preliminary data.</text>
</comment>
<evidence type="ECO:0000256" key="10">
    <source>
        <dbReference type="ARBA" id="ARBA00023136"/>
    </source>
</evidence>
<dbReference type="Pfam" id="PF00512">
    <property type="entry name" value="HisKA"/>
    <property type="match status" value="1"/>
</dbReference>
<evidence type="ECO:0000256" key="5">
    <source>
        <dbReference type="ARBA" id="ARBA00022679"/>
    </source>
</evidence>
<keyword evidence="10 12" id="KW-0472">Membrane</keyword>
<dbReference type="CDD" id="cd00082">
    <property type="entry name" value="HisKA"/>
    <property type="match status" value="1"/>
</dbReference>
<dbReference type="Pfam" id="PF00672">
    <property type="entry name" value="HAMP"/>
    <property type="match status" value="1"/>
</dbReference>
<proteinExistence type="predicted"/>
<dbReference type="Gene3D" id="3.30.565.10">
    <property type="entry name" value="Histidine kinase-like ATPase, C-terminal domain"/>
    <property type="match status" value="1"/>
</dbReference>
<keyword evidence="5" id="KW-0808">Transferase</keyword>
<comment type="subcellular location">
    <subcellularLocation>
        <location evidence="2">Cell membrane</location>
    </subcellularLocation>
</comment>
<dbReference type="CDD" id="cd00075">
    <property type="entry name" value="HATPase"/>
    <property type="match status" value="1"/>
</dbReference>
<feature type="region of interest" description="Disordered" evidence="11">
    <location>
        <begin position="499"/>
        <end position="536"/>
    </location>
</feature>
<evidence type="ECO:0000256" key="6">
    <source>
        <dbReference type="ARBA" id="ARBA00022692"/>
    </source>
</evidence>
<keyword evidence="4" id="KW-0597">Phosphoprotein</keyword>
<evidence type="ECO:0000256" key="8">
    <source>
        <dbReference type="ARBA" id="ARBA00022989"/>
    </source>
</evidence>
<evidence type="ECO:0000256" key="1">
    <source>
        <dbReference type="ARBA" id="ARBA00000085"/>
    </source>
</evidence>
<dbReference type="EMBL" id="BOMF01000100">
    <property type="protein sequence ID" value="GID48075.1"/>
    <property type="molecule type" value="Genomic_DNA"/>
</dbReference>
<dbReference type="SMART" id="SM00304">
    <property type="entry name" value="HAMP"/>
    <property type="match status" value="1"/>
</dbReference>
<dbReference type="PROSITE" id="PS50885">
    <property type="entry name" value="HAMP"/>
    <property type="match status" value="1"/>
</dbReference>
<evidence type="ECO:0000256" key="11">
    <source>
        <dbReference type="SAM" id="MobiDB-lite"/>
    </source>
</evidence>
<dbReference type="InterPro" id="IPR003594">
    <property type="entry name" value="HATPase_dom"/>
</dbReference>
<comment type="catalytic activity">
    <reaction evidence="1">
        <text>ATP + protein L-histidine = ADP + protein N-phospho-L-histidine.</text>
        <dbReference type="EC" id="2.7.13.3"/>
    </reaction>
</comment>
<gene>
    <name evidence="15" type="ORF">Aca07nite_53500</name>
</gene>
<dbReference type="PANTHER" id="PTHR45436">
    <property type="entry name" value="SENSOR HISTIDINE KINASE YKOH"/>
    <property type="match status" value="1"/>
</dbReference>
<keyword evidence="9" id="KW-0902">Two-component regulatory system</keyword>
<dbReference type="SUPFAM" id="SSF158472">
    <property type="entry name" value="HAMP domain-like"/>
    <property type="match status" value="1"/>
</dbReference>
<feature type="domain" description="Histidine kinase" evidence="13">
    <location>
        <begin position="251"/>
        <end position="499"/>
    </location>
</feature>
<evidence type="ECO:0000259" key="14">
    <source>
        <dbReference type="PROSITE" id="PS50885"/>
    </source>
</evidence>
<dbReference type="SMART" id="SM00387">
    <property type="entry name" value="HATPase_c"/>
    <property type="match status" value="1"/>
</dbReference>
<evidence type="ECO:0000256" key="4">
    <source>
        <dbReference type="ARBA" id="ARBA00022553"/>
    </source>
</evidence>